<dbReference type="AlphaFoldDB" id="A0A6H1ZRK7"/>
<gene>
    <name evidence="2" type="ORF">TM448A01817_0007</name>
</gene>
<accession>A0A6H1ZRK7</accession>
<sequence length="111" mass="12839">MQKLDNQETYKPLRDEKGRLLPGHTANLNGRPSGKTLKEYKASKFREMNDEEKEKWLRENKISGEIQWRMAEGNPKNEAEISGNPELPFILKIVKDDGNTRKNSETIPETI</sequence>
<dbReference type="EMBL" id="MT144203">
    <property type="protein sequence ID" value="QJA50566.1"/>
    <property type="molecule type" value="Genomic_DNA"/>
</dbReference>
<proteinExistence type="predicted"/>
<feature type="compositionally biased region" description="Basic and acidic residues" evidence="1">
    <location>
        <begin position="1"/>
        <end position="19"/>
    </location>
</feature>
<evidence type="ECO:0000313" key="2">
    <source>
        <dbReference type="EMBL" id="QJA50566.1"/>
    </source>
</evidence>
<organism evidence="2">
    <name type="scientific">viral metagenome</name>
    <dbReference type="NCBI Taxonomy" id="1070528"/>
    <lineage>
        <taxon>unclassified sequences</taxon>
        <taxon>metagenomes</taxon>
        <taxon>organismal metagenomes</taxon>
    </lineage>
</organism>
<name>A0A6H1ZRK7_9ZZZZ</name>
<reference evidence="2" key="1">
    <citation type="submission" date="2020-03" db="EMBL/GenBank/DDBJ databases">
        <title>The deep terrestrial virosphere.</title>
        <authorList>
            <person name="Holmfeldt K."/>
            <person name="Nilsson E."/>
            <person name="Simone D."/>
            <person name="Lopez-Fernandez M."/>
            <person name="Wu X."/>
            <person name="de Brujin I."/>
            <person name="Lundin D."/>
            <person name="Andersson A."/>
            <person name="Bertilsson S."/>
            <person name="Dopson M."/>
        </authorList>
    </citation>
    <scope>NUCLEOTIDE SEQUENCE</scope>
    <source>
        <strain evidence="2">TM448A01817</strain>
    </source>
</reference>
<protein>
    <submittedName>
        <fullName evidence="2">Uncharacterized protein</fullName>
    </submittedName>
</protein>
<feature type="region of interest" description="Disordered" evidence="1">
    <location>
        <begin position="1"/>
        <end position="35"/>
    </location>
</feature>
<evidence type="ECO:0000256" key="1">
    <source>
        <dbReference type="SAM" id="MobiDB-lite"/>
    </source>
</evidence>